<organism evidence="2 3">
    <name type="scientific">Candidatus Abawacabacteria bacterium RBG_16_42_10</name>
    <dbReference type="NCBI Taxonomy" id="1817814"/>
    <lineage>
        <taxon>Bacteria</taxon>
        <taxon>Candidatus Abawacaibacteriota</taxon>
    </lineage>
</organism>
<dbReference type="PROSITE" id="PS51257">
    <property type="entry name" value="PROKAR_LIPOPROTEIN"/>
    <property type="match status" value="1"/>
</dbReference>
<accession>A0A1F4XJK4</accession>
<evidence type="ECO:0008006" key="4">
    <source>
        <dbReference type="Google" id="ProtNLM"/>
    </source>
</evidence>
<gene>
    <name evidence="2" type="ORF">A2V81_04385</name>
</gene>
<protein>
    <recommendedName>
        <fullName evidence="4">PKD domain-containing protein</fullName>
    </recommendedName>
</protein>
<dbReference type="STRING" id="1817814.A2V81_04385"/>
<evidence type="ECO:0000256" key="1">
    <source>
        <dbReference type="SAM" id="MobiDB-lite"/>
    </source>
</evidence>
<sequence length="320" mass="33324">MKKYLDTLLPRSLQSHRSILAAILLSGTQLLSQGCFLDRSGLSRPTEDASADGSFEAGRIDSSTLEDGGNDAGNIDSGDISEGGIMDSGTAMPDAHITDAQADADTPTDSGELRDAGPIMIDCGRGLIPGFPLSYDIPTGMSIAAESAVASRMPGASVTTGINWGDAPGFDFFTFDAGSPSRATGNHIYTTPGTYVVTWFVNETECGMQTFTVVNGSTTRPLCTGFSVSRNDFRVGETTNLQLIASPRSSSPGDSPLISHFTNLPTVPNTLSMSGTGVVTITAQSPPGAGTYSLMSWVTTPRGENANCPTSTTTTLTVRP</sequence>
<evidence type="ECO:0000313" key="3">
    <source>
        <dbReference type="Proteomes" id="UP000177614"/>
    </source>
</evidence>
<feature type="region of interest" description="Disordered" evidence="1">
    <location>
        <begin position="42"/>
        <end position="73"/>
    </location>
</feature>
<dbReference type="AlphaFoldDB" id="A0A1F4XJK4"/>
<dbReference type="EMBL" id="MEWR01000019">
    <property type="protein sequence ID" value="OGC81780.1"/>
    <property type="molecule type" value="Genomic_DNA"/>
</dbReference>
<dbReference type="Proteomes" id="UP000177614">
    <property type="component" value="Unassembled WGS sequence"/>
</dbReference>
<name>A0A1F4XJK4_9BACT</name>
<reference evidence="2 3" key="1">
    <citation type="journal article" date="2016" name="Nat. Commun.">
        <title>Thousands of microbial genomes shed light on interconnected biogeochemical processes in an aquifer system.</title>
        <authorList>
            <person name="Anantharaman K."/>
            <person name="Brown C.T."/>
            <person name="Hug L.A."/>
            <person name="Sharon I."/>
            <person name="Castelle C.J."/>
            <person name="Probst A.J."/>
            <person name="Thomas B.C."/>
            <person name="Singh A."/>
            <person name="Wilkins M.J."/>
            <person name="Karaoz U."/>
            <person name="Brodie E.L."/>
            <person name="Williams K.H."/>
            <person name="Hubbard S.S."/>
            <person name="Banfield J.F."/>
        </authorList>
    </citation>
    <scope>NUCLEOTIDE SEQUENCE [LARGE SCALE GENOMIC DNA]</scope>
</reference>
<proteinExistence type="predicted"/>
<comment type="caution">
    <text evidence="2">The sequence shown here is derived from an EMBL/GenBank/DDBJ whole genome shotgun (WGS) entry which is preliminary data.</text>
</comment>
<evidence type="ECO:0000313" key="2">
    <source>
        <dbReference type="EMBL" id="OGC81780.1"/>
    </source>
</evidence>